<proteinExistence type="predicted"/>
<evidence type="ECO:0000313" key="2">
    <source>
        <dbReference type="EMBL" id="KAF6756510.1"/>
    </source>
</evidence>
<feature type="compositionally biased region" description="Polar residues" evidence="1">
    <location>
        <begin position="115"/>
        <end position="131"/>
    </location>
</feature>
<reference evidence="2 3" key="1">
    <citation type="submission" date="2020-07" db="EMBL/GenBank/DDBJ databases">
        <title>Comparative genomics of pyrophilous fungi reveals a link between fire events and developmental genes.</title>
        <authorList>
            <consortium name="DOE Joint Genome Institute"/>
            <person name="Steindorff A.S."/>
            <person name="Carver A."/>
            <person name="Calhoun S."/>
            <person name="Stillman K."/>
            <person name="Liu H."/>
            <person name="Lipzen A."/>
            <person name="Pangilinan J."/>
            <person name="Labutti K."/>
            <person name="Bruns T.D."/>
            <person name="Grigoriev I.V."/>
        </authorList>
    </citation>
    <scope>NUCLEOTIDE SEQUENCE [LARGE SCALE GENOMIC DNA]</scope>
    <source>
        <strain evidence="2 3">CBS 144469</strain>
    </source>
</reference>
<comment type="caution">
    <text evidence="2">The sequence shown here is derived from an EMBL/GenBank/DDBJ whole genome shotgun (WGS) entry which is preliminary data.</text>
</comment>
<accession>A0A8H6I081</accession>
<sequence>MQIAHLSSSTVQTIERKQAHPSNILPVTHAPRRMAQQVPTSAPQAPTTRQDPVYGRTLQLATPSSPTSRPPSSRTLPRTTAVPQLPSHDGLKARCSQNPAAPPTTVPGCGRDRQSPSTTRPDSSQNSSSKQWKAPHSDPNTPSPSHSNTTSPASSASPQTPLNLETDSARIHGVDASSPFTFVSDAPSIHPLKGQKFAFAWPSKY</sequence>
<dbReference type="Proteomes" id="UP000521943">
    <property type="component" value="Unassembled WGS sequence"/>
</dbReference>
<organism evidence="2 3">
    <name type="scientific">Ephemerocybe angulata</name>
    <dbReference type="NCBI Taxonomy" id="980116"/>
    <lineage>
        <taxon>Eukaryota</taxon>
        <taxon>Fungi</taxon>
        <taxon>Dikarya</taxon>
        <taxon>Basidiomycota</taxon>
        <taxon>Agaricomycotina</taxon>
        <taxon>Agaricomycetes</taxon>
        <taxon>Agaricomycetidae</taxon>
        <taxon>Agaricales</taxon>
        <taxon>Agaricineae</taxon>
        <taxon>Psathyrellaceae</taxon>
        <taxon>Ephemerocybe</taxon>
    </lineage>
</organism>
<protein>
    <submittedName>
        <fullName evidence="2">Uncharacterized protein</fullName>
    </submittedName>
</protein>
<keyword evidence="3" id="KW-1185">Reference proteome</keyword>
<name>A0A8H6I081_9AGAR</name>
<dbReference type="AlphaFoldDB" id="A0A8H6I081"/>
<gene>
    <name evidence="2" type="ORF">DFP72DRAFT_1066859</name>
</gene>
<feature type="compositionally biased region" description="Low complexity" evidence="1">
    <location>
        <begin position="62"/>
        <end position="80"/>
    </location>
</feature>
<evidence type="ECO:0000313" key="3">
    <source>
        <dbReference type="Proteomes" id="UP000521943"/>
    </source>
</evidence>
<feature type="compositionally biased region" description="Low complexity" evidence="1">
    <location>
        <begin position="137"/>
        <end position="161"/>
    </location>
</feature>
<feature type="compositionally biased region" description="Polar residues" evidence="1">
    <location>
        <begin position="1"/>
        <end position="13"/>
    </location>
</feature>
<feature type="compositionally biased region" description="Polar residues" evidence="1">
    <location>
        <begin position="37"/>
        <end position="50"/>
    </location>
</feature>
<dbReference type="OrthoDB" id="244495at2759"/>
<feature type="region of interest" description="Disordered" evidence="1">
    <location>
        <begin position="1"/>
        <end position="172"/>
    </location>
</feature>
<dbReference type="EMBL" id="JACGCI010000026">
    <property type="protein sequence ID" value="KAF6756510.1"/>
    <property type="molecule type" value="Genomic_DNA"/>
</dbReference>
<evidence type="ECO:0000256" key="1">
    <source>
        <dbReference type="SAM" id="MobiDB-lite"/>
    </source>
</evidence>